<evidence type="ECO:0000313" key="4">
    <source>
        <dbReference type="EMBL" id="MDV6308090.1"/>
    </source>
</evidence>
<evidence type="ECO:0000313" key="5">
    <source>
        <dbReference type="Proteomes" id="UP001185779"/>
    </source>
</evidence>
<keyword evidence="5" id="KW-1185">Reference proteome</keyword>
<evidence type="ECO:0000259" key="3">
    <source>
        <dbReference type="Pfam" id="PF03432"/>
    </source>
</evidence>
<feature type="region of interest" description="Disordered" evidence="2">
    <location>
        <begin position="337"/>
        <end position="358"/>
    </location>
</feature>
<feature type="coiled-coil region" evidence="1">
    <location>
        <begin position="529"/>
        <end position="581"/>
    </location>
</feature>
<feature type="region of interest" description="Disordered" evidence="2">
    <location>
        <begin position="652"/>
        <end position="683"/>
    </location>
</feature>
<comment type="caution">
    <text evidence="4">The sequence shown here is derived from an EMBL/GenBank/DDBJ whole genome shotgun (WGS) entry which is preliminary data.</text>
</comment>
<evidence type="ECO:0000256" key="2">
    <source>
        <dbReference type="SAM" id="MobiDB-lite"/>
    </source>
</evidence>
<keyword evidence="1" id="KW-0175">Coiled coil</keyword>
<feature type="domain" description="MobA/VirD2-like nuclease" evidence="3">
    <location>
        <begin position="34"/>
        <end position="154"/>
    </location>
</feature>
<reference evidence="4 5" key="1">
    <citation type="submission" date="2023-10" db="EMBL/GenBank/DDBJ databases">
        <title>Development of a sustainable strategy for remediation of hydrocarbon-contaminated territories based on the waste exchange concept.</title>
        <authorList>
            <person name="Krivoruchko A."/>
        </authorList>
    </citation>
    <scope>NUCLEOTIDE SEQUENCE [LARGE SCALE GENOMIC DNA]</scope>
    <source>
        <strain evidence="4 5">IEGM 1266</strain>
    </source>
</reference>
<dbReference type="RefSeq" id="WP_317505405.1">
    <property type="nucleotide sequence ID" value="NZ_JAWLKI010000012.1"/>
</dbReference>
<accession>A0ABU4DEC2</accession>
<dbReference type="InterPro" id="IPR005094">
    <property type="entry name" value="Endonuclease_MobA/VirD2"/>
</dbReference>
<name>A0ABU4DEC2_9ACTN</name>
<protein>
    <submittedName>
        <fullName evidence="4">Relaxase/mobilization nuclease domain-containing protein</fullName>
    </submittedName>
</protein>
<evidence type="ECO:0000256" key="1">
    <source>
        <dbReference type="SAM" id="Coils"/>
    </source>
</evidence>
<dbReference type="EMBL" id="JAWLKI010000012">
    <property type="protein sequence ID" value="MDV6308090.1"/>
    <property type="molecule type" value="Genomic_DNA"/>
</dbReference>
<dbReference type="Pfam" id="PF03432">
    <property type="entry name" value="Relaxase"/>
    <property type="match status" value="1"/>
</dbReference>
<dbReference type="Proteomes" id="UP001185779">
    <property type="component" value="Unassembled WGS sequence"/>
</dbReference>
<proteinExistence type="predicted"/>
<gene>
    <name evidence="4" type="ORF">R3P94_12290</name>
</gene>
<sequence>MTVLAMQAATYLRGAQDYLLSAAAHDLDRPGGAHQRVELASTLGPCEVKSFTADVMAVKEAYGKKSLEVDAYSFVISHHQAELDPLDDSLGEVAHGLAREWAAREFPGRQALLVTQRDNGRWEKAGDEQVWVEGHWHTHVLVGNVAYEQVSLSWADAQGRERTKHYGAGRAMDGDLKNVHRLRHDLDAVIAEQWQYDNAAFVKACGQRVGQGSGAGIEPTRQDLAQRAERGRSEYDEVRAQLLTVQSQATSWDDYTSKLAAVGVGVRVRKNGGTSYDWVSSTTGEQRRARAVGARGLGEPFQKDAVERVLTGNAERVQRGETLEVLEPDEALEQVLAPPPRDEQQPRPQFQTPDGRPPWVIARERDAQAYEARLAELGGTYADRAETVLVTQRALEGVQLQRASADQVTAVVQTPDGPVTVDVDAELARRVAAVRKLETTAIATRDEYLVEAVAEAQEIVAGAREQAVEIRATAETEARAKAAEIVEGAEVQADDIRATAVAEATEIKTAAEQRVREVGAELERRCTAVDQREQQLDQREQQLKLDEREVAEGRAANEARAEELRGAADRLDLEYEALRAREAEYDPKKAVESMSVARYQAGEKLQVPVLQPDGTRVKRTFNEVLDEQAAKYKGAEAARTVGEMRERTAKSMATLNKGRSNVRAVDKQTGMQQKKGQYGPEMG</sequence>
<organism evidence="4 5">
    <name type="scientific">Gordonia amicalis</name>
    <dbReference type="NCBI Taxonomy" id="89053"/>
    <lineage>
        <taxon>Bacteria</taxon>
        <taxon>Bacillati</taxon>
        <taxon>Actinomycetota</taxon>
        <taxon>Actinomycetes</taxon>
        <taxon>Mycobacteriales</taxon>
        <taxon>Gordoniaceae</taxon>
        <taxon>Gordonia</taxon>
    </lineage>
</organism>
<dbReference type="CDD" id="cd06503">
    <property type="entry name" value="ATP-synt_Fo_b"/>
    <property type="match status" value="1"/>
</dbReference>